<proteinExistence type="inferred from homology"/>
<dbReference type="Gene3D" id="3.60.21.10">
    <property type="match status" value="1"/>
</dbReference>
<dbReference type="NCBIfam" id="TIGR00040">
    <property type="entry name" value="yfcE"/>
    <property type="match status" value="1"/>
</dbReference>
<evidence type="ECO:0000256" key="2">
    <source>
        <dbReference type="RuleBase" id="RU362039"/>
    </source>
</evidence>
<protein>
    <recommendedName>
        <fullName evidence="2">Phosphoesterase</fullName>
        <ecNumber evidence="2">3.1.4.-</ecNumber>
    </recommendedName>
</protein>
<keyword evidence="2" id="KW-0479">Metal-binding</keyword>
<reference evidence="5" key="1">
    <citation type="submission" date="2020-05" db="EMBL/GenBank/DDBJ databases">
        <title>Novel species in genus Nocardioides.</title>
        <authorList>
            <person name="Zhang G."/>
        </authorList>
    </citation>
    <scope>NUCLEOTIDE SEQUENCE [LARGE SCALE GENOMIC DNA]</scope>
    <source>
        <strain evidence="5">zg-1050</strain>
    </source>
</reference>
<gene>
    <name evidence="4" type="primary">yfcE</name>
    <name evidence="4" type="ORF">HLV38_01965</name>
</gene>
<accession>A0A6M8J5R7</accession>
<dbReference type="EMBL" id="CP053716">
    <property type="protein sequence ID" value="QKF07028.1"/>
    <property type="molecule type" value="Genomic_DNA"/>
</dbReference>
<keyword evidence="4" id="KW-0378">Hydrolase</keyword>
<comment type="cofactor">
    <cofactor evidence="2">
        <name>a divalent metal cation</name>
        <dbReference type="ChEBI" id="CHEBI:60240"/>
    </cofactor>
</comment>
<sequence length="181" mass="19484">MSMLIASDVHGSLDAARALSARVAAHGVERVVLLGDLLYHGPRNPLPPSYDPAATARELNRNAAITWAVRGNCDSEVDDWMLEFDCAVDHRRFTVGGVRFEASHGHRPGFTPDDLAGVLPGSVLLYGHTHVKTLERRGGIVLANPGSTTFPKDDGPGYLLFSNGTLTLYSLDGIALRSLRP</sequence>
<dbReference type="GO" id="GO:0046872">
    <property type="term" value="F:metal ion binding"/>
    <property type="evidence" value="ECO:0007669"/>
    <property type="project" value="UniProtKB-KW"/>
</dbReference>
<dbReference type="KEGG" id="bwa:HLV38_01965"/>
<dbReference type="NCBIfam" id="NF006988">
    <property type="entry name" value="PRK09453.1"/>
    <property type="match status" value="1"/>
</dbReference>
<evidence type="ECO:0000313" key="4">
    <source>
        <dbReference type="EMBL" id="QKF07028.1"/>
    </source>
</evidence>
<comment type="similarity">
    <text evidence="1 2">Belongs to the metallophosphoesterase superfamily. YfcE family.</text>
</comment>
<dbReference type="SUPFAM" id="SSF56300">
    <property type="entry name" value="Metallo-dependent phosphatases"/>
    <property type="match status" value="1"/>
</dbReference>
<name>A0A6M8J5R7_9ACTN</name>
<evidence type="ECO:0000313" key="5">
    <source>
        <dbReference type="Proteomes" id="UP000503297"/>
    </source>
</evidence>
<feature type="domain" description="Calcineurin-like phosphoesterase" evidence="3">
    <location>
        <begin position="1"/>
        <end position="161"/>
    </location>
</feature>
<dbReference type="RefSeq" id="WP_173163817.1">
    <property type="nucleotide sequence ID" value="NZ_CP053716.1"/>
</dbReference>
<dbReference type="InterPro" id="IPR024654">
    <property type="entry name" value="Calcineurin-like_PHP_lpxH"/>
</dbReference>
<dbReference type="EC" id="3.1.4.-" evidence="2"/>
<dbReference type="GO" id="GO:0016787">
    <property type="term" value="F:hydrolase activity"/>
    <property type="evidence" value="ECO:0007669"/>
    <property type="project" value="UniProtKB-UniRule"/>
</dbReference>
<evidence type="ECO:0000259" key="3">
    <source>
        <dbReference type="Pfam" id="PF12850"/>
    </source>
</evidence>
<keyword evidence="5" id="KW-1185">Reference proteome</keyword>
<dbReference type="InterPro" id="IPR029052">
    <property type="entry name" value="Metallo-depent_PP-like"/>
</dbReference>
<organism evidence="4 5">
    <name type="scientific">Berryella wangjianweii</name>
    <dbReference type="NCBI Taxonomy" id="2734634"/>
    <lineage>
        <taxon>Bacteria</taxon>
        <taxon>Bacillati</taxon>
        <taxon>Actinomycetota</taxon>
        <taxon>Coriobacteriia</taxon>
        <taxon>Eggerthellales</taxon>
        <taxon>Eggerthellaceae</taxon>
        <taxon>Berryella</taxon>
    </lineage>
</organism>
<dbReference type="InterPro" id="IPR000979">
    <property type="entry name" value="Phosphodiesterase_MJ0936/Vps29"/>
</dbReference>
<dbReference type="Proteomes" id="UP000503297">
    <property type="component" value="Chromosome"/>
</dbReference>
<dbReference type="AlphaFoldDB" id="A0A6M8J5R7"/>
<evidence type="ECO:0000256" key="1">
    <source>
        <dbReference type="ARBA" id="ARBA00008950"/>
    </source>
</evidence>
<dbReference type="Pfam" id="PF12850">
    <property type="entry name" value="Metallophos_2"/>
    <property type="match status" value="1"/>
</dbReference>